<comment type="subcellular location">
    <subcellularLocation>
        <location evidence="1 7">Cytoplasm</location>
    </subcellularLocation>
</comment>
<evidence type="ECO:0000256" key="6">
    <source>
        <dbReference type="ARBA" id="ARBA00022833"/>
    </source>
</evidence>
<dbReference type="RefSeq" id="WP_261838143.1">
    <property type="nucleotide sequence ID" value="NZ_AP025458.1"/>
</dbReference>
<keyword evidence="5 7" id="KW-0479">Metal-binding</keyword>
<evidence type="ECO:0000313" key="10">
    <source>
        <dbReference type="Proteomes" id="UP001223712"/>
    </source>
</evidence>
<evidence type="ECO:0000256" key="4">
    <source>
        <dbReference type="ARBA" id="ARBA00022490"/>
    </source>
</evidence>
<dbReference type="NCBIfam" id="NF003421">
    <property type="entry name" value="PRK04860.1"/>
    <property type="match status" value="1"/>
</dbReference>
<keyword evidence="6 7" id="KW-0862">Zinc</keyword>
<dbReference type="Pfam" id="PF10263">
    <property type="entry name" value="SprT-like"/>
    <property type="match status" value="1"/>
</dbReference>
<keyword evidence="9" id="KW-0482">Metalloprotease</keyword>
<keyword evidence="9" id="KW-0378">Hydrolase</keyword>
<reference evidence="10" key="1">
    <citation type="journal article" date="2019" name="Int. J. Syst. Evol. Microbiol.">
        <title>The Global Catalogue of Microorganisms (GCM) 10K type strain sequencing project: providing services to taxonomists for standard genome sequencing and annotation.</title>
        <authorList>
            <consortium name="The Broad Institute Genomics Platform"/>
            <consortium name="The Broad Institute Genome Sequencing Center for Infectious Disease"/>
            <person name="Wu L."/>
            <person name="Ma J."/>
        </authorList>
    </citation>
    <scope>NUCLEOTIDE SEQUENCE [LARGE SCALE GENOMIC DNA]</scope>
    <source>
        <strain evidence="10">CECT 7226</strain>
    </source>
</reference>
<evidence type="ECO:0000313" key="9">
    <source>
        <dbReference type="EMBL" id="MDN3700962.1"/>
    </source>
</evidence>
<evidence type="ECO:0000256" key="2">
    <source>
        <dbReference type="ARBA" id="ARBA00006591"/>
    </source>
</evidence>
<protein>
    <recommendedName>
        <fullName evidence="3 7">Protein SprT</fullName>
    </recommendedName>
</protein>
<keyword evidence="9" id="KW-0645">Protease</keyword>
<dbReference type="PANTHER" id="PTHR38773:SF1">
    <property type="entry name" value="PROTEIN SPRT"/>
    <property type="match status" value="1"/>
</dbReference>
<dbReference type="InterPro" id="IPR006640">
    <property type="entry name" value="SprT-like_domain"/>
</dbReference>
<evidence type="ECO:0000256" key="5">
    <source>
        <dbReference type="ARBA" id="ARBA00022723"/>
    </source>
</evidence>
<name>A0ABT8CJ94_9VIBR</name>
<comment type="cofactor">
    <cofactor evidence="7">
        <name>Zn(2+)</name>
        <dbReference type="ChEBI" id="CHEBI:29105"/>
    </cofactor>
    <text evidence="7">Binds 1 zinc ion.</text>
</comment>
<sequence length="167" mass="19530">MSYTPQQHRANKKLAECLAIANQHFSREFPHPIITYKLRGKAAGKAYLQLNEIKLNPVLFTENEEAFINEVVPHELAHLITHQVFGRVRPHGNEWKYVMEKVFNVPARTTHRFEITSVQGKTFEYRCECATYPLSIRRHNKVLRNQSTYRCQRCQQTLAFTGTQLSE</sequence>
<evidence type="ECO:0000259" key="8">
    <source>
        <dbReference type="SMART" id="SM00731"/>
    </source>
</evidence>
<evidence type="ECO:0000256" key="3">
    <source>
        <dbReference type="ARBA" id="ARBA00020082"/>
    </source>
</evidence>
<proteinExistence type="inferred from homology"/>
<feature type="binding site" evidence="7">
    <location>
        <position position="78"/>
    </location>
    <ligand>
        <name>Zn(2+)</name>
        <dbReference type="ChEBI" id="CHEBI:29105"/>
    </ligand>
</feature>
<evidence type="ECO:0000256" key="7">
    <source>
        <dbReference type="HAMAP-Rule" id="MF_00746"/>
    </source>
</evidence>
<comment type="similarity">
    <text evidence="2 7">Belongs to the SprT family.</text>
</comment>
<gene>
    <name evidence="7" type="primary">sprT</name>
    <name evidence="9" type="ORF">QWY96_08810</name>
</gene>
<dbReference type="PANTHER" id="PTHR38773">
    <property type="entry name" value="PROTEIN SPRT"/>
    <property type="match status" value="1"/>
</dbReference>
<feature type="binding site" evidence="7">
    <location>
        <position position="74"/>
    </location>
    <ligand>
        <name>Zn(2+)</name>
        <dbReference type="ChEBI" id="CHEBI:29105"/>
    </ligand>
</feature>
<feature type="active site" evidence="7">
    <location>
        <position position="75"/>
    </location>
</feature>
<dbReference type="EMBL" id="JAUFQY010000001">
    <property type="protein sequence ID" value="MDN3700962.1"/>
    <property type="molecule type" value="Genomic_DNA"/>
</dbReference>
<dbReference type="Proteomes" id="UP001223712">
    <property type="component" value="Unassembled WGS sequence"/>
</dbReference>
<organism evidence="9 10">
    <name type="scientific">Vibrio artabrorum</name>
    <dbReference type="NCBI Taxonomy" id="446374"/>
    <lineage>
        <taxon>Bacteria</taxon>
        <taxon>Pseudomonadati</taxon>
        <taxon>Pseudomonadota</taxon>
        <taxon>Gammaproteobacteria</taxon>
        <taxon>Vibrionales</taxon>
        <taxon>Vibrionaceae</taxon>
        <taxon>Vibrio</taxon>
    </lineage>
</organism>
<dbReference type="InterPro" id="IPR035240">
    <property type="entry name" value="SprT_Zn_ribbon"/>
</dbReference>
<accession>A0ABT8CJ94</accession>
<keyword evidence="10" id="KW-1185">Reference proteome</keyword>
<keyword evidence="4 7" id="KW-0963">Cytoplasm</keyword>
<dbReference type="InterPro" id="IPR023483">
    <property type="entry name" value="Uncharacterised_SprT"/>
</dbReference>
<feature type="domain" description="SprT-like" evidence="8">
    <location>
        <begin position="12"/>
        <end position="161"/>
    </location>
</feature>
<dbReference type="GO" id="GO:0008237">
    <property type="term" value="F:metallopeptidase activity"/>
    <property type="evidence" value="ECO:0007669"/>
    <property type="project" value="UniProtKB-KW"/>
</dbReference>
<comment type="caution">
    <text evidence="9">The sequence shown here is derived from an EMBL/GenBank/DDBJ whole genome shotgun (WGS) entry which is preliminary data.</text>
</comment>
<dbReference type="HAMAP" id="MF_00746">
    <property type="entry name" value="SprT"/>
    <property type="match status" value="1"/>
</dbReference>
<dbReference type="SMART" id="SM00731">
    <property type="entry name" value="SprT"/>
    <property type="match status" value="1"/>
</dbReference>
<dbReference type="Pfam" id="PF17283">
    <property type="entry name" value="Zn_ribbon_SprT"/>
    <property type="match status" value="1"/>
</dbReference>
<evidence type="ECO:0000256" key="1">
    <source>
        <dbReference type="ARBA" id="ARBA00004496"/>
    </source>
</evidence>